<name>A0AA38CLM1_TAXCH</name>
<dbReference type="PANTHER" id="PTHR45809">
    <property type="entry name" value="VIRAL IAP-ASSOCIATED FACTOR HOMOLOG"/>
    <property type="match status" value="1"/>
</dbReference>
<dbReference type="Pfam" id="PF02114">
    <property type="entry name" value="Phosducin"/>
    <property type="match status" value="1"/>
</dbReference>
<organism evidence="4 5">
    <name type="scientific">Taxus chinensis</name>
    <name type="common">Chinese yew</name>
    <name type="synonym">Taxus wallichiana var. chinensis</name>
    <dbReference type="NCBI Taxonomy" id="29808"/>
    <lineage>
        <taxon>Eukaryota</taxon>
        <taxon>Viridiplantae</taxon>
        <taxon>Streptophyta</taxon>
        <taxon>Embryophyta</taxon>
        <taxon>Tracheophyta</taxon>
        <taxon>Spermatophyta</taxon>
        <taxon>Pinopsida</taxon>
        <taxon>Pinidae</taxon>
        <taxon>Conifers II</taxon>
        <taxon>Cupressales</taxon>
        <taxon>Taxaceae</taxon>
        <taxon>Taxus</taxon>
    </lineage>
</organism>
<evidence type="ECO:0000256" key="1">
    <source>
        <dbReference type="ARBA" id="ARBA00009686"/>
    </source>
</evidence>
<dbReference type="GO" id="GO:0006457">
    <property type="term" value="P:protein folding"/>
    <property type="evidence" value="ECO:0007669"/>
    <property type="project" value="TreeGrafter"/>
</dbReference>
<evidence type="ECO:0000259" key="3">
    <source>
        <dbReference type="Pfam" id="PF02114"/>
    </source>
</evidence>
<feature type="compositionally biased region" description="Basic and acidic residues" evidence="2">
    <location>
        <begin position="51"/>
        <end position="61"/>
    </location>
</feature>
<keyword evidence="5" id="KW-1185">Reference proteome</keyword>
<dbReference type="Gene3D" id="3.40.30.10">
    <property type="entry name" value="Glutaredoxin"/>
    <property type="match status" value="1"/>
</dbReference>
<dbReference type="GO" id="GO:0005737">
    <property type="term" value="C:cytoplasm"/>
    <property type="evidence" value="ECO:0007669"/>
    <property type="project" value="TreeGrafter"/>
</dbReference>
<dbReference type="CDD" id="cd02988">
    <property type="entry name" value="Phd_like_VIAF"/>
    <property type="match status" value="1"/>
</dbReference>
<evidence type="ECO:0000313" key="5">
    <source>
        <dbReference type="Proteomes" id="UP000824469"/>
    </source>
</evidence>
<dbReference type="SUPFAM" id="SSF52833">
    <property type="entry name" value="Thioredoxin-like"/>
    <property type="match status" value="1"/>
</dbReference>
<feature type="region of interest" description="Disordered" evidence="2">
    <location>
        <begin position="34"/>
        <end position="70"/>
    </location>
</feature>
<feature type="domain" description="Phosducin" evidence="3">
    <location>
        <begin position="70"/>
        <end position="187"/>
    </location>
</feature>
<gene>
    <name evidence="4" type="ORF">KI387_030391</name>
</gene>
<evidence type="ECO:0000313" key="4">
    <source>
        <dbReference type="EMBL" id="KAH9298709.1"/>
    </source>
</evidence>
<reference evidence="4 5" key="1">
    <citation type="journal article" date="2021" name="Nat. Plants">
        <title>The Taxus genome provides insights into paclitaxel biosynthesis.</title>
        <authorList>
            <person name="Xiong X."/>
            <person name="Gou J."/>
            <person name="Liao Q."/>
            <person name="Li Y."/>
            <person name="Zhou Q."/>
            <person name="Bi G."/>
            <person name="Li C."/>
            <person name="Du R."/>
            <person name="Wang X."/>
            <person name="Sun T."/>
            <person name="Guo L."/>
            <person name="Liang H."/>
            <person name="Lu P."/>
            <person name="Wu Y."/>
            <person name="Zhang Z."/>
            <person name="Ro D.K."/>
            <person name="Shang Y."/>
            <person name="Huang S."/>
            <person name="Yan J."/>
        </authorList>
    </citation>
    <scope>NUCLEOTIDE SEQUENCE [LARGE SCALE GENOMIC DNA]</scope>
    <source>
        <strain evidence="4">Ta-2019</strain>
    </source>
</reference>
<dbReference type="Proteomes" id="UP000824469">
    <property type="component" value="Unassembled WGS sequence"/>
</dbReference>
<comment type="caution">
    <text evidence="4">The sequence shown here is derived from an EMBL/GenBank/DDBJ whole genome shotgun (WGS) entry which is preliminary data.</text>
</comment>
<proteinExistence type="inferred from homology"/>
<dbReference type="InterPro" id="IPR036249">
    <property type="entry name" value="Thioredoxin-like_sf"/>
</dbReference>
<dbReference type="PANTHER" id="PTHR45809:SF3">
    <property type="entry name" value="VIRAL IAP-ASSOCIATED FACTOR HOMOLOG"/>
    <property type="match status" value="1"/>
</dbReference>
<dbReference type="InterPro" id="IPR024253">
    <property type="entry name" value="Phosducin_thioredoxin-like_dom"/>
</dbReference>
<feature type="non-terminal residue" evidence="4">
    <location>
        <position position="249"/>
    </location>
</feature>
<protein>
    <recommendedName>
        <fullName evidence="3">Phosducin domain-containing protein</fullName>
    </recommendedName>
</protein>
<dbReference type="InterPro" id="IPR051498">
    <property type="entry name" value="Phosducin-like_chap/apop_reg"/>
</dbReference>
<dbReference type="AlphaFoldDB" id="A0AA38CLM1"/>
<accession>A0AA38CLM1</accession>
<feature type="non-terminal residue" evidence="4">
    <location>
        <position position="1"/>
    </location>
</feature>
<comment type="similarity">
    <text evidence="1">Belongs to the phosducin family.</text>
</comment>
<dbReference type="EMBL" id="JAHRHJ020000010">
    <property type="protein sequence ID" value="KAH9298709.1"/>
    <property type="molecule type" value="Genomic_DNA"/>
</dbReference>
<dbReference type="OMA" id="FCEIRAN"/>
<evidence type="ECO:0000256" key="2">
    <source>
        <dbReference type="SAM" id="MobiDB-lite"/>
    </source>
</evidence>
<sequence length="249" mass="28139">QWETTISCTRMWKERAPSGMISRESWVICHPKPAPFKPPGWTPADDATPSKSKEWLDSKTEEELEDLEDDPDLDDARFLDEYRKKRLAELKEIARKPRFGSVLPIVGSDFVREVSQAPPEVWVVVHLYKDGAPECGILGRCLDELAAKYPATKFVKIISTECIPNYPDRNLPTLLVYNSSNVKATYVGLHHFGGHRCTQESVAFTLCQTDAVLMGSEDDADKEALMERVRKGFIEKVVAEHEQDDKGDS</sequence>